<dbReference type="RefSeq" id="WP_245838748.1">
    <property type="nucleotide sequence ID" value="NZ_FZNV01000001.1"/>
</dbReference>
<dbReference type="SUPFAM" id="SSF50939">
    <property type="entry name" value="Sialidases"/>
    <property type="match status" value="1"/>
</dbReference>
<dbReference type="Gene3D" id="2.120.10.10">
    <property type="match status" value="1"/>
</dbReference>
<organism evidence="2 3">
    <name type="scientific">Maribacter sedimenticola</name>
    <dbReference type="NCBI Taxonomy" id="228956"/>
    <lineage>
        <taxon>Bacteria</taxon>
        <taxon>Pseudomonadati</taxon>
        <taxon>Bacteroidota</taxon>
        <taxon>Flavobacteriia</taxon>
        <taxon>Flavobacteriales</taxon>
        <taxon>Flavobacteriaceae</taxon>
        <taxon>Maribacter</taxon>
    </lineage>
</organism>
<dbReference type="EMBL" id="FZNV01000001">
    <property type="protein sequence ID" value="SNR27436.1"/>
    <property type="molecule type" value="Genomic_DNA"/>
</dbReference>
<name>A0ABY1SDB6_9FLAO</name>
<gene>
    <name evidence="2" type="ORF">SAMN04488009_0644</name>
</gene>
<proteinExistence type="predicted"/>
<dbReference type="CDD" id="cd15482">
    <property type="entry name" value="Sialidase_non-viral"/>
    <property type="match status" value="1"/>
</dbReference>
<keyword evidence="3" id="KW-1185">Reference proteome</keyword>
<dbReference type="Pfam" id="PF13088">
    <property type="entry name" value="BNR_2"/>
    <property type="match status" value="1"/>
</dbReference>
<feature type="domain" description="Sialidase" evidence="1">
    <location>
        <begin position="71"/>
        <end position="347"/>
    </location>
</feature>
<comment type="caution">
    <text evidence="2">The sequence shown here is derived from an EMBL/GenBank/DDBJ whole genome shotgun (WGS) entry which is preliminary data.</text>
</comment>
<evidence type="ECO:0000313" key="3">
    <source>
        <dbReference type="Proteomes" id="UP000198337"/>
    </source>
</evidence>
<dbReference type="PANTHER" id="PTHR43752:SF2">
    <property type="entry name" value="BNR_ASP-BOX REPEAT FAMILY PROTEIN"/>
    <property type="match status" value="1"/>
</dbReference>
<evidence type="ECO:0000313" key="2">
    <source>
        <dbReference type="EMBL" id="SNR27436.1"/>
    </source>
</evidence>
<dbReference type="InterPro" id="IPR011040">
    <property type="entry name" value="Sialidase"/>
</dbReference>
<reference evidence="2 3" key="1">
    <citation type="submission" date="2017-06" db="EMBL/GenBank/DDBJ databases">
        <authorList>
            <person name="Varghese N."/>
            <person name="Submissions S."/>
        </authorList>
    </citation>
    <scope>NUCLEOTIDE SEQUENCE [LARGE SCALE GENOMIC DNA]</scope>
    <source>
        <strain evidence="2 3">DSM 19840</strain>
    </source>
</reference>
<dbReference type="Proteomes" id="UP000198337">
    <property type="component" value="Unassembled WGS sequence"/>
</dbReference>
<sequence>MTKSVNTSNSTQKYFSIFCLILGLFSSIVYAQQNSELPKLPQIQLLTDEFIFEKAPFLQCHAPTIVALKNGELMASWFAGTHERHPDVGIYTSYLRNNTWSTPVKIADGFQNDSLSYPTWNPVLFENNKGVLFVYYKMGPSPSTWWGMYKTSTNNGIHWSNAQRLPDSILGPIKNKPIQINDEIIISPSSMETDNGEVWKAHIEISKDDGYTWKRSEIPSDSDVKLIQPSVIQLPNNILKVLLRSNKNVIMESISSDFGKSWSRAIASEVKNPNSGIDAITLNNGNFLLVYNPTLSGKDWSDGRQKLNLAYSTDGVHWKDVLQLENEKEGEFSYPAIIQDKNGFVHITYTYNRERIKYLKLKLEN</sequence>
<dbReference type="InterPro" id="IPR036278">
    <property type="entry name" value="Sialidase_sf"/>
</dbReference>
<accession>A0ABY1SDB6</accession>
<dbReference type="PANTHER" id="PTHR43752">
    <property type="entry name" value="BNR/ASP-BOX REPEAT FAMILY PROTEIN"/>
    <property type="match status" value="1"/>
</dbReference>
<protein>
    <submittedName>
        <fullName evidence="2">Predicted neuraminidase (Sialidase)</fullName>
    </submittedName>
</protein>
<evidence type="ECO:0000259" key="1">
    <source>
        <dbReference type="Pfam" id="PF13088"/>
    </source>
</evidence>